<dbReference type="EMBL" id="KQ434864">
    <property type="protein sequence ID" value="KZC09088.1"/>
    <property type="molecule type" value="Genomic_DNA"/>
</dbReference>
<dbReference type="Pfam" id="PF00270">
    <property type="entry name" value="DEAD"/>
    <property type="match status" value="1"/>
</dbReference>
<dbReference type="GO" id="GO:0016787">
    <property type="term" value="F:hydrolase activity"/>
    <property type="evidence" value="ECO:0007669"/>
    <property type="project" value="UniProtKB-KW"/>
</dbReference>
<dbReference type="PROSITE" id="PS51195">
    <property type="entry name" value="Q_MOTIF"/>
    <property type="match status" value="1"/>
</dbReference>
<dbReference type="Gene3D" id="3.40.50.300">
    <property type="entry name" value="P-loop containing nucleotide triphosphate hydrolases"/>
    <property type="match status" value="2"/>
</dbReference>
<feature type="domain" description="Helicase C-terminal" evidence="8">
    <location>
        <begin position="362"/>
        <end position="514"/>
    </location>
</feature>
<dbReference type="SMART" id="SM00487">
    <property type="entry name" value="DEXDc"/>
    <property type="match status" value="1"/>
</dbReference>
<dbReference type="EC" id="3.6.4.13" evidence="1"/>
<feature type="domain" description="DEAD-box RNA helicase Q" evidence="9">
    <location>
        <begin position="113"/>
        <end position="141"/>
    </location>
</feature>
<proteinExistence type="predicted"/>
<dbReference type="STRING" id="178035.A0A154PCU6"/>
<evidence type="ECO:0000313" key="10">
    <source>
        <dbReference type="EMBL" id="KZC09088.1"/>
    </source>
</evidence>
<evidence type="ECO:0000256" key="4">
    <source>
        <dbReference type="ARBA" id="ARBA00022806"/>
    </source>
</evidence>
<evidence type="ECO:0000313" key="11">
    <source>
        <dbReference type="Proteomes" id="UP000076502"/>
    </source>
</evidence>
<reference evidence="10 11" key="1">
    <citation type="submission" date="2015-07" db="EMBL/GenBank/DDBJ databases">
        <title>The genome of Dufourea novaeangliae.</title>
        <authorList>
            <person name="Pan H."/>
            <person name="Kapheim K."/>
        </authorList>
    </citation>
    <scope>NUCLEOTIDE SEQUENCE [LARGE SCALE GENOMIC DNA]</scope>
    <source>
        <strain evidence="10">0120121106</strain>
        <tissue evidence="10">Whole body</tissue>
    </source>
</reference>
<feature type="domain" description="Helicase ATP-binding" evidence="7">
    <location>
        <begin position="144"/>
        <end position="334"/>
    </location>
</feature>
<accession>A0A154PCU6</accession>
<dbReference type="PROSITE" id="PS51192">
    <property type="entry name" value="HELICASE_ATP_BIND_1"/>
    <property type="match status" value="1"/>
</dbReference>
<dbReference type="InterPro" id="IPR027417">
    <property type="entry name" value="P-loop_NTPase"/>
</dbReference>
<evidence type="ECO:0000256" key="1">
    <source>
        <dbReference type="ARBA" id="ARBA00012552"/>
    </source>
</evidence>
<evidence type="ECO:0000256" key="3">
    <source>
        <dbReference type="ARBA" id="ARBA00022801"/>
    </source>
</evidence>
<dbReference type="Pfam" id="PF00271">
    <property type="entry name" value="Helicase_C"/>
    <property type="match status" value="1"/>
</dbReference>
<protein>
    <recommendedName>
        <fullName evidence="1">RNA helicase</fullName>
        <ecNumber evidence="1">3.6.4.13</ecNumber>
    </recommendedName>
</protein>
<dbReference type="InterPro" id="IPR001650">
    <property type="entry name" value="Helicase_C-like"/>
</dbReference>
<organism evidence="10 11">
    <name type="scientific">Dufourea novaeangliae</name>
    <name type="common">Sweat bee</name>
    <dbReference type="NCBI Taxonomy" id="178035"/>
    <lineage>
        <taxon>Eukaryota</taxon>
        <taxon>Metazoa</taxon>
        <taxon>Ecdysozoa</taxon>
        <taxon>Arthropoda</taxon>
        <taxon>Hexapoda</taxon>
        <taxon>Insecta</taxon>
        <taxon>Pterygota</taxon>
        <taxon>Neoptera</taxon>
        <taxon>Endopterygota</taxon>
        <taxon>Hymenoptera</taxon>
        <taxon>Apocrita</taxon>
        <taxon>Aculeata</taxon>
        <taxon>Apoidea</taxon>
        <taxon>Anthophila</taxon>
        <taxon>Halictidae</taxon>
        <taxon>Rophitinae</taxon>
        <taxon>Dufourea</taxon>
    </lineage>
</organism>
<keyword evidence="5" id="KW-0067">ATP-binding</keyword>
<evidence type="ECO:0000259" key="8">
    <source>
        <dbReference type="PROSITE" id="PS51194"/>
    </source>
</evidence>
<keyword evidence="11" id="KW-1185">Reference proteome</keyword>
<dbReference type="OrthoDB" id="10256233at2759"/>
<dbReference type="PROSITE" id="PS51194">
    <property type="entry name" value="HELICASE_CTER"/>
    <property type="match status" value="1"/>
</dbReference>
<evidence type="ECO:0000256" key="5">
    <source>
        <dbReference type="ARBA" id="ARBA00022840"/>
    </source>
</evidence>
<dbReference type="SMART" id="SM00490">
    <property type="entry name" value="HELICc"/>
    <property type="match status" value="1"/>
</dbReference>
<dbReference type="GO" id="GO:0003676">
    <property type="term" value="F:nucleic acid binding"/>
    <property type="evidence" value="ECO:0007669"/>
    <property type="project" value="InterPro"/>
</dbReference>
<feature type="short sequence motif" description="Q motif" evidence="6">
    <location>
        <begin position="113"/>
        <end position="141"/>
    </location>
</feature>
<evidence type="ECO:0000256" key="6">
    <source>
        <dbReference type="PROSITE-ProRule" id="PRU00552"/>
    </source>
</evidence>
<dbReference type="SUPFAM" id="SSF52540">
    <property type="entry name" value="P-loop containing nucleoside triphosphate hydrolases"/>
    <property type="match status" value="1"/>
</dbReference>
<dbReference type="GO" id="GO:0003724">
    <property type="term" value="F:RNA helicase activity"/>
    <property type="evidence" value="ECO:0007669"/>
    <property type="project" value="UniProtKB-EC"/>
</dbReference>
<dbReference type="Proteomes" id="UP000076502">
    <property type="component" value="Unassembled WGS sequence"/>
</dbReference>
<dbReference type="AlphaFoldDB" id="A0A154PCU6"/>
<sequence length="541" mass="61427">MLLRFCNLCCKSVDSSFVNVSRHYVNTAATSARRKEQLHVDATEAQNKKIPIILTRRKEYNFYKGQMYGKKEVIPLLTKGWSHRNSRGDHFFVYPYDNVLSYTIIIQKQYQFGTFNDFCLDPSIITQLENLNIKDPVEIQQMGIPKILEGHNTLLTAETGCGKTLAYLLPLINQIMEWKKIGQRNRNCPLGLIVTPTRELAVQIALELIKLSKCLGIKTKMITGGKLKRTILHPPVDNVDILVGSFGAISKLFTYGIYNRNFIRCLVLDEADALFHHTFEEKLKVFLNKLHIGYCQEFDENGFPKYVQLILASATVPSRLKNILSNIVNVDSVAIVQTEKLHKILVPQKFIRMGPSEKPVELLKYVKPKVANREPVIIFSNTSGTSYWLTLFLNECGINVTNLNGKMPLSIRMGKYGQFLNGHVMVLSTTNAGSRGLDTVTVNHILNYDFPVDTADYIHRCGRTGRIGTTGDCRVTNFICKQWEVALVQKIEKAVRKLKPIPIVNIADPNKELEMEDEVLGPEDYEEPIIEDVDDVDNIPY</sequence>
<name>A0A154PCU6_DUFNO</name>
<evidence type="ECO:0000259" key="7">
    <source>
        <dbReference type="PROSITE" id="PS51192"/>
    </source>
</evidence>
<keyword evidence="4 10" id="KW-0347">Helicase</keyword>
<dbReference type="PANTHER" id="PTHR47960">
    <property type="entry name" value="DEAD-BOX ATP-DEPENDENT RNA HELICASE 50"/>
    <property type="match status" value="1"/>
</dbReference>
<dbReference type="InterPro" id="IPR011545">
    <property type="entry name" value="DEAD/DEAH_box_helicase_dom"/>
</dbReference>
<evidence type="ECO:0000256" key="2">
    <source>
        <dbReference type="ARBA" id="ARBA00022741"/>
    </source>
</evidence>
<gene>
    <name evidence="10" type="ORF">WN55_11551</name>
</gene>
<keyword evidence="3" id="KW-0378">Hydrolase</keyword>
<dbReference type="CDD" id="cd18787">
    <property type="entry name" value="SF2_C_DEAD"/>
    <property type="match status" value="1"/>
</dbReference>
<dbReference type="InterPro" id="IPR014001">
    <property type="entry name" value="Helicase_ATP-bd"/>
</dbReference>
<dbReference type="GO" id="GO:0005524">
    <property type="term" value="F:ATP binding"/>
    <property type="evidence" value="ECO:0007669"/>
    <property type="project" value="UniProtKB-KW"/>
</dbReference>
<dbReference type="InterPro" id="IPR014014">
    <property type="entry name" value="RNA_helicase_DEAD_Q_motif"/>
</dbReference>
<keyword evidence="2" id="KW-0547">Nucleotide-binding</keyword>
<evidence type="ECO:0000259" key="9">
    <source>
        <dbReference type="PROSITE" id="PS51195"/>
    </source>
</evidence>